<dbReference type="Proteomes" id="UP000284057">
    <property type="component" value="Unassembled WGS sequence"/>
</dbReference>
<proteinExistence type="predicted"/>
<dbReference type="RefSeq" id="WP_119658192.1">
    <property type="nucleotide sequence ID" value="NZ_QUAL01000015.1"/>
</dbReference>
<evidence type="ECO:0000313" key="2">
    <source>
        <dbReference type="EMBL" id="RIQ36930.1"/>
    </source>
</evidence>
<dbReference type="GO" id="GO:0008703">
    <property type="term" value="F:5-amino-6-(5-phosphoribosylamino)uracil reductase activity"/>
    <property type="evidence" value="ECO:0007669"/>
    <property type="project" value="InterPro"/>
</dbReference>
<dbReference type="Pfam" id="PF01872">
    <property type="entry name" value="RibD_C"/>
    <property type="match status" value="1"/>
</dbReference>
<keyword evidence="3" id="KW-1185">Reference proteome</keyword>
<protein>
    <submittedName>
        <fullName evidence="2">Dihydrofolate reductase</fullName>
    </submittedName>
</protein>
<dbReference type="InterPro" id="IPR050765">
    <property type="entry name" value="Riboflavin_Biosynth_HTPR"/>
</dbReference>
<organism evidence="2 3">
    <name type="scientific">Jiangella rhizosphaerae</name>
    <dbReference type="NCBI Taxonomy" id="2293569"/>
    <lineage>
        <taxon>Bacteria</taxon>
        <taxon>Bacillati</taxon>
        <taxon>Actinomycetota</taxon>
        <taxon>Actinomycetes</taxon>
        <taxon>Jiangellales</taxon>
        <taxon>Jiangellaceae</taxon>
        <taxon>Jiangella</taxon>
    </lineage>
</organism>
<evidence type="ECO:0000259" key="1">
    <source>
        <dbReference type="Pfam" id="PF01872"/>
    </source>
</evidence>
<gene>
    <name evidence="2" type="ORF">DY240_01410</name>
</gene>
<reference evidence="2 3" key="1">
    <citation type="submission" date="2018-09" db="EMBL/GenBank/DDBJ databases">
        <title>Isolation, diversity and antifungal activity of actinobacteria from wheat.</title>
        <authorList>
            <person name="Han C."/>
        </authorList>
    </citation>
    <scope>NUCLEOTIDE SEQUENCE [LARGE SCALE GENOMIC DNA]</scope>
    <source>
        <strain evidence="2 3">NEAU-YY265</strain>
    </source>
</reference>
<dbReference type="InterPro" id="IPR024072">
    <property type="entry name" value="DHFR-like_dom_sf"/>
</dbReference>
<dbReference type="PANTHER" id="PTHR38011">
    <property type="entry name" value="DIHYDROFOLATE REDUCTASE FAMILY PROTEIN (AFU_ORTHOLOGUE AFUA_8G06820)"/>
    <property type="match status" value="1"/>
</dbReference>
<dbReference type="PANTHER" id="PTHR38011:SF11">
    <property type="entry name" value="2,5-DIAMINO-6-RIBOSYLAMINO-4(3H)-PYRIMIDINONE 5'-PHOSPHATE REDUCTASE"/>
    <property type="match status" value="1"/>
</dbReference>
<feature type="domain" description="Bacterial bifunctional deaminase-reductase C-terminal" evidence="1">
    <location>
        <begin position="3"/>
        <end position="174"/>
    </location>
</feature>
<name>A0A418KWZ5_9ACTN</name>
<comment type="caution">
    <text evidence="2">The sequence shown here is derived from an EMBL/GenBank/DDBJ whole genome shotgun (WGS) entry which is preliminary data.</text>
</comment>
<dbReference type="Gene3D" id="3.40.430.10">
    <property type="entry name" value="Dihydrofolate Reductase, subunit A"/>
    <property type="match status" value="1"/>
</dbReference>
<dbReference type="AlphaFoldDB" id="A0A418KWZ5"/>
<evidence type="ECO:0000313" key="3">
    <source>
        <dbReference type="Proteomes" id="UP000284057"/>
    </source>
</evidence>
<sequence length="187" mass="20618">MRKIFSFLMTTMDGYDEGPAGEFDFWNVDDEFAAFSVEQLDEADTLVFGRVTYEGMAAYWPTAEAQQDSPAIAARMNGHAKIVVSRTLDRADWPGTELMRTPEQLAEVKQRPGRDIAVLGSADLTAGLMRLGLLDELRIMVNPVVLGAGRPVLRTAGERIGHTLLRTRVFDSGNVLLCYRPQPADAA</sequence>
<dbReference type="SUPFAM" id="SSF53597">
    <property type="entry name" value="Dihydrofolate reductase-like"/>
    <property type="match status" value="1"/>
</dbReference>
<accession>A0A418KWZ5</accession>
<dbReference type="GO" id="GO:0009231">
    <property type="term" value="P:riboflavin biosynthetic process"/>
    <property type="evidence" value="ECO:0007669"/>
    <property type="project" value="InterPro"/>
</dbReference>
<dbReference type="OrthoDB" id="7949219at2"/>
<dbReference type="InterPro" id="IPR002734">
    <property type="entry name" value="RibDG_C"/>
</dbReference>
<dbReference type="EMBL" id="QUAL01000015">
    <property type="protein sequence ID" value="RIQ36930.1"/>
    <property type="molecule type" value="Genomic_DNA"/>
</dbReference>